<dbReference type="SMART" id="SM00530">
    <property type="entry name" value="HTH_XRE"/>
    <property type="match status" value="1"/>
</dbReference>
<dbReference type="GO" id="GO:0003677">
    <property type="term" value="F:DNA binding"/>
    <property type="evidence" value="ECO:0007669"/>
    <property type="project" value="UniProtKB-KW"/>
</dbReference>
<dbReference type="AlphaFoldDB" id="A0A1G1VG49"/>
<dbReference type="InterPro" id="IPR001387">
    <property type="entry name" value="Cro/C1-type_HTH"/>
</dbReference>
<dbReference type="CDD" id="cd00093">
    <property type="entry name" value="HTH_XRE"/>
    <property type="match status" value="1"/>
</dbReference>
<dbReference type="PANTHER" id="PTHR46797">
    <property type="entry name" value="HTH-TYPE TRANSCRIPTIONAL REGULATOR"/>
    <property type="match status" value="1"/>
</dbReference>
<dbReference type="SUPFAM" id="SSF47413">
    <property type="entry name" value="lambda repressor-like DNA-binding domains"/>
    <property type="match status" value="1"/>
</dbReference>
<dbReference type="InterPro" id="IPR050807">
    <property type="entry name" value="TransReg_Diox_bact_type"/>
</dbReference>
<dbReference type="Pfam" id="PF01381">
    <property type="entry name" value="HTH_3"/>
    <property type="match status" value="1"/>
</dbReference>
<comment type="caution">
    <text evidence="3">The sequence shown here is derived from an EMBL/GenBank/DDBJ whole genome shotgun (WGS) entry which is preliminary data.</text>
</comment>
<reference evidence="3 4" key="1">
    <citation type="journal article" date="2016" name="Nat. Commun.">
        <title>Thousands of microbial genomes shed light on interconnected biogeochemical processes in an aquifer system.</title>
        <authorList>
            <person name="Anantharaman K."/>
            <person name="Brown C.T."/>
            <person name="Hug L.A."/>
            <person name="Sharon I."/>
            <person name="Castelle C.J."/>
            <person name="Probst A.J."/>
            <person name="Thomas B.C."/>
            <person name="Singh A."/>
            <person name="Wilkins M.J."/>
            <person name="Karaoz U."/>
            <person name="Brodie E.L."/>
            <person name="Williams K.H."/>
            <person name="Hubbard S.S."/>
            <person name="Banfield J.F."/>
        </authorList>
    </citation>
    <scope>NUCLEOTIDE SEQUENCE [LARGE SCALE GENOMIC DNA]</scope>
</reference>
<evidence type="ECO:0000256" key="1">
    <source>
        <dbReference type="ARBA" id="ARBA00023125"/>
    </source>
</evidence>
<evidence type="ECO:0000313" key="4">
    <source>
        <dbReference type="Proteomes" id="UP000178659"/>
    </source>
</evidence>
<dbReference type="GO" id="GO:0003700">
    <property type="term" value="F:DNA-binding transcription factor activity"/>
    <property type="evidence" value="ECO:0007669"/>
    <property type="project" value="TreeGrafter"/>
</dbReference>
<evidence type="ECO:0000259" key="2">
    <source>
        <dbReference type="PROSITE" id="PS50943"/>
    </source>
</evidence>
<dbReference type="PROSITE" id="PS50943">
    <property type="entry name" value="HTH_CROC1"/>
    <property type="match status" value="1"/>
</dbReference>
<sequence>MVFSRENPSIFEIVKRLREKMGISQEKLACLADVSNNTIINIEAGKQGNPTIETLKKIAKALNTPVEDLIN</sequence>
<dbReference type="PANTHER" id="PTHR46797:SF1">
    <property type="entry name" value="METHYLPHOSPHONATE SYNTHASE"/>
    <property type="match status" value="1"/>
</dbReference>
<protein>
    <recommendedName>
        <fullName evidence="2">HTH cro/C1-type domain-containing protein</fullName>
    </recommendedName>
</protein>
<feature type="domain" description="HTH cro/C1-type" evidence="2">
    <location>
        <begin position="14"/>
        <end position="69"/>
    </location>
</feature>
<dbReference type="InterPro" id="IPR010982">
    <property type="entry name" value="Lambda_DNA-bd_dom_sf"/>
</dbReference>
<dbReference type="Gene3D" id="1.10.260.40">
    <property type="entry name" value="lambda repressor-like DNA-binding domains"/>
    <property type="match status" value="1"/>
</dbReference>
<evidence type="ECO:0000313" key="3">
    <source>
        <dbReference type="EMBL" id="OGY14307.1"/>
    </source>
</evidence>
<dbReference type="GO" id="GO:0005829">
    <property type="term" value="C:cytosol"/>
    <property type="evidence" value="ECO:0007669"/>
    <property type="project" value="TreeGrafter"/>
</dbReference>
<dbReference type="Proteomes" id="UP000178659">
    <property type="component" value="Unassembled WGS sequence"/>
</dbReference>
<proteinExistence type="predicted"/>
<organism evidence="3 4">
    <name type="scientific">Candidatus Blackburnbacteria bacterium RIFCSPLOWO2_01_FULL_40_20</name>
    <dbReference type="NCBI Taxonomy" id="1797519"/>
    <lineage>
        <taxon>Bacteria</taxon>
        <taxon>Candidatus Blackburniibacteriota</taxon>
    </lineage>
</organism>
<keyword evidence="1" id="KW-0238">DNA-binding</keyword>
<name>A0A1G1VG49_9BACT</name>
<accession>A0A1G1VG49</accession>
<dbReference type="EMBL" id="MHCC01000001">
    <property type="protein sequence ID" value="OGY14307.1"/>
    <property type="molecule type" value="Genomic_DNA"/>
</dbReference>
<gene>
    <name evidence="3" type="ORF">A3A77_02455</name>
</gene>